<evidence type="ECO:0000313" key="3">
    <source>
        <dbReference type="Proteomes" id="UP000008957"/>
    </source>
</evidence>
<dbReference type="RefSeq" id="WP_015555960.1">
    <property type="nucleotide sequence ID" value="NC_021038.1"/>
</dbReference>
<dbReference type="GO" id="GO:0010181">
    <property type="term" value="F:FMN binding"/>
    <property type="evidence" value="ECO:0007669"/>
    <property type="project" value="InterPro"/>
</dbReference>
<dbReference type="GO" id="GO:0016020">
    <property type="term" value="C:membrane"/>
    <property type="evidence" value="ECO:0007669"/>
    <property type="project" value="InterPro"/>
</dbReference>
<evidence type="ECO:0000313" key="2">
    <source>
        <dbReference type="EMBL" id="CBL27813.1"/>
    </source>
</evidence>
<feature type="domain" description="FMN-binding" evidence="1">
    <location>
        <begin position="41"/>
        <end position="135"/>
    </location>
</feature>
<dbReference type="Pfam" id="PF04205">
    <property type="entry name" value="FMN_bind"/>
    <property type="match status" value="1"/>
</dbReference>
<reference evidence="2 3" key="2">
    <citation type="submission" date="2010-03" db="EMBL/GenBank/DDBJ databases">
        <authorList>
            <person name="Pajon A."/>
        </authorList>
    </citation>
    <scope>NUCLEOTIDE SEQUENCE [LARGE SCALE GENOMIC DNA]</scope>
    <source>
        <strain evidence="2 3">SGP1</strain>
    </source>
</reference>
<dbReference type="Gene3D" id="3.90.1010.20">
    <property type="match status" value="1"/>
</dbReference>
<protein>
    <submittedName>
        <fullName evidence="2">Major membrane immunogen, membrane-anchored lipoprotein</fullName>
    </submittedName>
</protein>
<accession>A0AB94IVN8</accession>
<name>A0AB94IVN8_9BACT</name>
<keyword evidence="3" id="KW-1185">Reference proteome</keyword>
<keyword evidence="2" id="KW-0449">Lipoprotein</keyword>
<dbReference type="InterPro" id="IPR007329">
    <property type="entry name" value="FMN-bd"/>
</dbReference>
<dbReference type="KEGG" id="sbr:SY1_03110"/>
<organism evidence="2 3">
    <name type="scientific">Fretibacterium fastidiosum</name>
    <dbReference type="NCBI Taxonomy" id="651822"/>
    <lineage>
        <taxon>Bacteria</taxon>
        <taxon>Thermotogati</taxon>
        <taxon>Synergistota</taxon>
        <taxon>Synergistia</taxon>
        <taxon>Synergistales</taxon>
        <taxon>Aminobacteriaceae</taxon>
        <taxon>Fretibacterium</taxon>
    </lineage>
</organism>
<dbReference type="AlphaFoldDB" id="A0AB94IVN8"/>
<proteinExistence type="predicted"/>
<dbReference type="EMBL" id="FP929056">
    <property type="protein sequence ID" value="CBL27813.1"/>
    <property type="molecule type" value="Genomic_DNA"/>
</dbReference>
<gene>
    <name evidence="2" type="ORF">SY1_03110</name>
</gene>
<dbReference type="Proteomes" id="UP000008957">
    <property type="component" value="Chromosome"/>
</dbReference>
<dbReference type="SMART" id="SM00900">
    <property type="entry name" value="FMN_bind"/>
    <property type="match status" value="1"/>
</dbReference>
<evidence type="ECO:0000259" key="1">
    <source>
        <dbReference type="SMART" id="SM00900"/>
    </source>
</evidence>
<reference evidence="3" key="1">
    <citation type="submission" date="2010-03" db="EMBL/GenBank/DDBJ databases">
        <title>The genome sequence of Synergistetes sp. SGP1.</title>
        <authorList>
            <consortium name="metaHIT consortium -- http://www.metahit.eu/"/>
            <person name="Pajon A."/>
            <person name="Turner K."/>
            <person name="Parkhill J."/>
            <person name="Wade W."/>
            <person name="Vartoukian S."/>
        </authorList>
    </citation>
    <scope>NUCLEOTIDE SEQUENCE [LARGE SCALE GENOMIC DNA]</scope>
    <source>
        <strain evidence="3">SGP1</strain>
    </source>
</reference>
<sequence>MKKHTLLLVGAAALMVAGTAGFMNLRPVGYRDGVYSGSASGAFGETKVTLTIADGRIAKCDMEALDDDGNVKDAHYGEGSSEANFRMAQTALQGIGEYPKKLIESQNVDGIDAVSGATVSLLDFRNAVKQALEEARR</sequence>